<dbReference type="InterPro" id="IPR036390">
    <property type="entry name" value="WH_DNA-bd_sf"/>
</dbReference>
<gene>
    <name evidence="2" type="ordered locus">PAB7338</name>
</gene>
<dbReference type="OrthoDB" id="56053at2157"/>
<feature type="domain" description="Transcription regulator PadR N-terminal" evidence="1">
    <location>
        <begin position="14"/>
        <end position="84"/>
    </location>
</feature>
<dbReference type="InterPro" id="IPR005149">
    <property type="entry name" value="Tscrpt_reg_PadR_N"/>
</dbReference>
<dbReference type="PANTHER" id="PTHR33169:SF14">
    <property type="entry name" value="TRANSCRIPTIONAL REGULATOR RV3488"/>
    <property type="match status" value="1"/>
</dbReference>
<evidence type="ECO:0000313" key="3">
    <source>
        <dbReference type="EMBL" id="CCE70770.1"/>
    </source>
</evidence>
<proteinExistence type="predicted"/>
<reference evidence="2" key="2">
    <citation type="journal article" date="2000" name="J. Mol. Biol.">
        <title>Archaeal homologs of eukaryotic methylation guide small nucleolar RNAs: lessons from the Pyrococcus genomes.</title>
        <authorList>
            <person name="Gaspin C."/>
            <person name="Cavaille J."/>
            <person name="Erauso G."/>
        </authorList>
    </citation>
    <scope>NUCLEOTIDE SEQUENCE</scope>
    <source>
        <strain evidence="2">Orsay</strain>
    </source>
</reference>
<evidence type="ECO:0000259" key="1">
    <source>
        <dbReference type="Pfam" id="PF03551"/>
    </source>
</evidence>
<dbReference type="RefSeq" id="WP_010868443.1">
    <property type="nucleotide sequence ID" value="NC_000868.1"/>
</dbReference>
<reference evidence="3 5" key="5">
    <citation type="journal article" date="2012" name="Curr. Microbiol.">
        <title>Re-annotation of two hyperthermophilic archaea Pyrococcus abyssi GE5 and Pyrococcus furiosus DSM 3638.</title>
        <authorList>
            <person name="Gao J."/>
            <person name="Wang J."/>
        </authorList>
    </citation>
    <scope>GENOME REANNOTATION</scope>
    <source>
        <strain evidence="3">GE5</strain>
        <strain evidence="5">GE5 / Orsay</strain>
    </source>
</reference>
<evidence type="ECO:0000313" key="2">
    <source>
        <dbReference type="EMBL" id="CAB50233.1"/>
    </source>
</evidence>
<evidence type="ECO:0000313" key="5">
    <source>
        <dbReference type="Proteomes" id="UP000009139"/>
    </source>
</evidence>
<dbReference type="Pfam" id="PF03551">
    <property type="entry name" value="PadR"/>
    <property type="match status" value="1"/>
</dbReference>
<dbReference type="PATRIC" id="fig|272844.11.peg.1413"/>
<sequence>MIRRVILGFMGLHILYHASKEPITGAYMMKELRKHGYDVSPGTMYPLLRKMESLGLLRSRWDVRNGRRVRLYEITGKGLEVLEEGKKKVKELCSEILEG</sequence>
<accession>Q9UZ29</accession>
<reference evidence="2" key="3">
    <citation type="journal article" date="2001" name="Genome Res.">
        <title>Genome evolution at the genus level: comparison of three complete genomes of hyperthermophilic archaea.</title>
        <authorList>
            <person name="Lecompte O."/>
            <person name="Ripp R."/>
            <person name="Puzos-Barbe V."/>
            <person name="Duprat S."/>
            <person name="Heilig R."/>
            <person name="Dietrich J."/>
            <person name="Thierry J.C."/>
            <person name="Poch O."/>
        </authorList>
    </citation>
    <scope>NUCLEOTIDE SEQUENCE</scope>
    <source>
        <strain evidence="2">Orsay</strain>
    </source>
</reference>
<dbReference type="Proteomes" id="UP000000810">
    <property type="component" value="Chromosome"/>
</dbReference>
<dbReference type="PIR" id="D75042">
    <property type="entry name" value="D75042"/>
</dbReference>
<dbReference type="eggNOG" id="arCOG00001">
    <property type="taxonomic scope" value="Archaea"/>
</dbReference>
<dbReference type="AlphaFoldDB" id="Q9UZ29"/>
<evidence type="ECO:0000313" key="4">
    <source>
        <dbReference type="Proteomes" id="UP000000810"/>
    </source>
</evidence>
<reference evidence="2 4" key="4">
    <citation type="journal article" date="2003" name="Mol. Microbiol.">
        <title>An integrated analysis of the genome of the hyperthermophilic archaeon Pyrococcus abyssi.</title>
        <authorList>
            <person name="Cohen G."/>
            <person name="Barbe V."/>
            <person name="Flament D."/>
            <person name="Galperin M."/>
            <person name="Heilig R."/>
            <person name="Ripp R."/>
            <person name="Lecompte O."/>
            <person name="Prieur D."/>
            <person name="Poch O."/>
            <person name="Quellerou J."/>
            <person name="Thierry J.C."/>
            <person name="Van der Oost J."/>
            <person name="Weissenbach J."/>
            <person name="Zivanovic Y."/>
            <person name="Forterre P."/>
        </authorList>
    </citation>
    <scope>NUCLEOTIDE SEQUENCE [LARGE SCALE GENOMIC DNA]</scope>
    <source>
        <strain evidence="4">GE5 / Orsay</strain>
        <strain evidence="2">Orsay</strain>
    </source>
</reference>
<dbReference type="Proteomes" id="UP000009139">
    <property type="component" value="Chromosome"/>
</dbReference>
<dbReference type="EMBL" id="AJ248287">
    <property type="protein sequence ID" value="CAB50233.1"/>
    <property type="molecule type" value="Genomic_DNA"/>
</dbReference>
<dbReference type="InterPro" id="IPR052509">
    <property type="entry name" value="Metal_resp_DNA-bind_regulator"/>
</dbReference>
<dbReference type="STRING" id="272844.PAB7338"/>
<dbReference type="Gene3D" id="1.10.10.10">
    <property type="entry name" value="Winged helix-like DNA-binding domain superfamily/Winged helix DNA-binding domain"/>
    <property type="match status" value="1"/>
</dbReference>
<dbReference type="SUPFAM" id="SSF46785">
    <property type="entry name" value="Winged helix' DNA-binding domain"/>
    <property type="match status" value="1"/>
</dbReference>
<keyword evidence="4" id="KW-1185">Reference proteome</keyword>
<dbReference type="InterPro" id="IPR036388">
    <property type="entry name" value="WH-like_DNA-bd_sf"/>
</dbReference>
<protein>
    <submittedName>
        <fullName evidence="3">Transcriptional regulator, PadR family</fullName>
    </submittedName>
    <submittedName>
        <fullName evidence="2">Transcriptional regulator, padR-like family</fullName>
    </submittedName>
</protein>
<organism evidence="2 4">
    <name type="scientific">Pyrococcus abyssi (strain GE5 / Orsay)</name>
    <dbReference type="NCBI Taxonomy" id="272844"/>
    <lineage>
        <taxon>Archaea</taxon>
        <taxon>Methanobacteriati</taxon>
        <taxon>Methanobacteriota</taxon>
        <taxon>Thermococci</taxon>
        <taxon>Thermococcales</taxon>
        <taxon>Thermococcaceae</taxon>
        <taxon>Pyrococcus</taxon>
    </lineage>
</organism>
<dbReference type="PANTHER" id="PTHR33169">
    <property type="entry name" value="PADR-FAMILY TRANSCRIPTIONAL REGULATOR"/>
    <property type="match status" value="1"/>
</dbReference>
<name>Q9UZ29_PYRAB</name>
<dbReference type="HOGENOM" id="CLU_063440_3_2_2"/>
<reference evidence="2" key="1">
    <citation type="submission" date="1999-07" db="EMBL/GenBank/DDBJ databases">
        <authorList>
            <person name="Genoscope"/>
        </authorList>
    </citation>
    <scope>NUCLEOTIDE SEQUENCE</scope>
    <source>
        <strain evidence="2">Orsay</strain>
    </source>
</reference>
<dbReference type="KEGG" id="pab:PAB7338"/>
<dbReference type="EMBL" id="HE613800">
    <property type="protein sequence ID" value="CCE70770.1"/>
    <property type="molecule type" value="Genomic_DNA"/>
</dbReference>